<feature type="non-terminal residue" evidence="2">
    <location>
        <position position="94"/>
    </location>
</feature>
<gene>
    <name evidence="2" type="ORF">FSCOSCO3_A017553</name>
</gene>
<proteinExistence type="predicted"/>
<organism evidence="2 3">
    <name type="scientific">Scomber scombrus</name>
    <name type="common">Atlantic mackerel</name>
    <name type="synonym">Scomber vernalis</name>
    <dbReference type="NCBI Taxonomy" id="13677"/>
    <lineage>
        <taxon>Eukaryota</taxon>
        <taxon>Metazoa</taxon>
        <taxon>Chordata</taxon>
        <taxon>Craniata</taxon>
        <taxon>Vertebrata</taxon>
        <taxon>Euteleostomi</taxon>
        <taxon>Actinopterygii</taxon>
        <taxon>Neopterygii</taxon>
        <taxon>Teleostei</taxon>
        <taxon>Neoteleostei</taxon>
        <taxon>Acanthomorphata</taxon>
        <taxon>Pelagiaria</taxon>
        <taxon>Scombriformes</taxon>
        <taxon>Scombridae</taxon>
        <taxon>Scomber</taxon>
    </lineage>
</organism>
<comment type="caution">
    <text evidence="2">The sequence shown here is derived from an EMBL/GenBank/DDBJ whole genome shotgun (WGS) entry which is preliminary data.</text>
</comment>
<evidence type="ECO:0000313" key="2">
    <source>
        <dbReference type="EMBL" id="CAK6974063.1"/>
    </source>
</evidence>
<dbReference type="Proteomes" id="UP001314229">
    <property type="component" value="Unassembled WGS sequence"/>
</dbReference>
<keyword evidence="3" id="KW-1185">Reference proteome</keyword>
<dbReference type="AlphaFoldDB" id="A0AAV1PQM5"/>
<dbReference type="GO" id="GO:0016874">
    <property type="term" value="F:ligase activity"/>
    <property type="evidence" value="ECO:0007669"/>
    <property type="project" value="UniProtKB-KW"/>
</dbReference>
<protein>
    <submittedName>
        <fullName evidence="2">E3 SUMO-protein ligase ZBED1-like isoform X1</fullName>
    </submittedName>
</protein>
<feature type="region of interest" description="Disordered" evidence="1">
    <location>
        <begin position="1"/>
        <end position="30"/>
    </location>
</feature>
<name>A0AAV1PQM5_SCOSC</name>
<evidence type="ECO:0000256" key="1">
    <source>
        <dbReference type="SAM" id="MobiDB-lite"/>
    </source>
</evidence>
<reference evidence="2 3" key="1">
    <citation type="submission" date="2024-01" db="EMBL/GenBank/DDBJ databases">
        <authorList>
            <person name="Alioto T."/>
            <person name="Alioto T."/>
            <person name="Gomez Garrido J."/>
        </authorList>
    </citation>
    <scope>NUCLEOTIDE SEQUENCE [LARGE SCALE GENOMIC DNA]</scope>
</reference>
<sequence length="94" mass="10570">MREAARESQSAARATPWRRDRSGPKCGLISQRNDANSATYNVCRTVISCKGGNTNNMLKHLLTAHCIEHQECQKFDSLHRHSTSASWPQQQSSE</sequence>
<evidence type="ECO:0000313" key="3">
    <source>
        <dbReference type="Proteomes" id="UP001314229"/>
    </source>
</evidence>
<dbReference type="EMBL" id="CAWUFR010000247">
    <property type="protein sequence ID" value="CAK6974063.1"/>
    <property type="molecule type" value="Genomic_DNA"/>
</dbReference>
<keyword evidence="2" id="KW-0436">Ligase</keyword>
<accession>A0AAV1PQM5</accession>